<dbReference type="STRING" id="399736.SAMN04489720_1539"/>
<keyword evidence="2" id="KW-1185">Reference proteome</keyword>
<evidence type="ECO:0000313" key="2">
    <source>
        <dbReference type="Proteomes" id="UP000198822"/>
    </source>
</evidence>
<evidence type="ECO:0000313" key="1">
    <source>
        <dbReference type="EMBL" id="SDH53487.1"/>
    </source>
</evidence>
<dbReference type="AlphaFoldDB" id="A0A1G8D6W1"/>
<sequence>MATIGQLVRRIKDPIARQMAEAGEALSDIFARMGIKSADDIALLRRIDRQNGGTGNARPDIGPTGNQYSVAHQMQLPRGEWGTSRPRHFQLANESLYNDMLADPDYMDAIESMQPGTFGNVSPGAQGAFPRTSPDGWTWQHALTSQADGEGGVMQLVPRWQHEPGSIFQDVLHPRIGPNGGPMGGYAEWAVPNGARR</sequence>
<protein>
    <submittedName>
        <fullName evidence="1">Uncharacterized protein</fullName>
    </submittedName>
</protein>
<organism evidence="1 2">
    <name type="scientific">Agrococcus jejuensis</name>
    <dbReference type="NCBI Taxonomy" id="399736"/>
    <lineage>
        <taxon>Bacteria</taxon>
        <taxon>Bacillati</taxon>
        <taxon>Actinomycetota</taxon>
        <taxon>Actinomycetes</taxon>
        <taxon>Micrococcales</taxon>
        <taxon>Microbacteriaceae</taxon>
        <taxon>Agrococcus</taxon>
    </lineage>
</organism>
<proteinExistence type="predicted"/>
<dbReference type="OrthoDB" id="2086631at2"/>
<accession>A0A1G8D6W1</accession>
<dbReference type="RefSeq" id="WP_157674720.1">
    <property type="nucleotide sequence ID" value="NZ_LT629695.1"/>
</dbReference>
<gene>
    <name evidence="1" type="ORF">SAMN04489720_1539</name>
</gene>
<dbReference type="EMBL" id="LT629695">
    <property type="protein sequence ID" value="SDH53487.1"/>
    <property type="molecule type" value="Genomic_DNA"/>
</dbReference>
<dbReference type="Proteomes" id="UP000198822">
    <property type="component" value="Chromosome I"/>
</dbReference>
<reference evidence="2" key="1">
    <citation type="submission" date="2016-10" db="EMBL/GenBank/DDBJ databases">
        <authorList>
            <person name="Varghese N."/>
            <person name="Submissions S."/>
        </authorList>
    </citation>
    <scope>NUCLEOTIDE SEQUENCE [LARGE SCALE GENOMIC DNA]</scope>
    <source>
        <strain evidence="2">DSM 22002</strain>
    </source>
</reference>
<name>A0A1G8D6W1_9MICO</name>